<evidence type="ECO:0000313" key="2">
    <source>
        <dbReference type="Proteomes" id="UP000676951"/>
    </source>
</evidence>
<name>A0A975P3K3_9BRAD</name>
<proteinExistence type="predicted"/>
<evidence type="ECO:0000313" key="1">
    <source>
        <dbReference type="EMBL" id="QWG24964.1"/>
    </source>
</evidence>
<protein>
    <submittedName>
        <fullName evidence="1">Uncharacterized protein</fullName>
    </submittedName>
</protein>
<dbReference type="EMBL" id="CP076136">
    <property type="protein sequence ID" value="QWG24964.1"/>
    <property type="molecule type" value="Genomic_DNA"/>
</dbReference>
<sequence>MFLRLVPKMRQALTFSATIENDDGAMKTLAVISILALLTISGAAYTDQLLTGDQQMTQGAN</sequence>
<accession>A0A975P3K3</accession>
<keyword evidence="2" id="KW-1185">Reference proteome</keyword>
<organism evidence="1 2">
    <name type="scientific">Bradyrhizobium sediminis</name>
    <dbReference type="NCBI Taxonomy" id="2840469"/>
    <lineage>
        <taxon>Bacteria</taxon>
        <taxon>Pseudomonadati</taxon>
        <taxon>Pseudomonadota</taxon>
        <taxon>Alphaproteobacteria</taxon>
        <taxon>Hyphomicrobiales</taxon>
        <taxon>Nitrobacteraceae</taxon>
        <taxon>Bradyrhizobium</taxon>
    </lineage>
</organism>
<dbReference type="Proteomes" id="UP000676951">
    <property type="component" value="Chromosome"/>
</dbReference>
<gene>
    <name evidence="1" type="ORF">KMZ93_08830</name>
</gene>
<reference evidence="1 2" key="1">
    <citation type="submission" date="2021-06" db="EMBL/GenBank/DDBJ databases">
        <title>Bradyrhizobium sp. S2-11-4 Genome sequencing.</title>
        <authorList>
            <person name="Jin L."/>
        </authorList>
    </citation>
    <scope>NUCLEOTIDE SEQUENCE [LARGE SCALE GENOMIC DNA]</scope>
    <source>
        <strain evidence="1 2">S2-11-4</strain>
    </source>
</reference>
<dbReference type="AlphaFoldDB" id="A0A975P3K3"/>